<evidence type="ECO:0000313" key="2">
    <source>
        <dbReference type="EMBL" id="CAD9809066.1"/>
    </source>
</evidence>
<evidence type="ECO:0000256" key="1">
    <source>
        <dbReference type="ARBA" id="ARBA00008168"/>
    </source>
</evidence>
<name>A0A7S2U5U5_9STRA</name>
<sequence>MASFLQKIARMISSTPQPVAAAVMPKSRNVARERLSLILASQRGSEVLEKVDIEALQRDVMEVIKRHINVSNDRPAHFNVTADQDVSLFEMSVELGDLGTVTSAARPSMTSMKAMTSPMKASMDA</sequence>
<proteinExistence type="inferred from homology"/>
<dbReference type="Gene3D" id="3.30.1070.10">
    <property type="entry name" value="Cell division topological specificity factor MinE"/>
    <property type="match status" value="1"/>
</dbReference>
<dbReference type="InterPro" id="IPR005527">
    <property type="entry name" value="MinE"/>
</dbReference>
<reference evidence="2" key="1">
    <citation type="submission" date="2021-01" db="EMBL/GenBank/DDBJ databases">
        <authorList>
            <person name="Corre E."/>
            <person name="Pelletier E."/>
            <person name="Niang G."/>
            <person name="Scheremetjew M."/>
            <person name="Finn R."/>
            <person name="Kale V."/>
            <person name="Holt S."/>
            <person name="Cochrane G."/>
            <person name="Meng A."/>
            <person name="Brown T."/>
            <person name="Cohen L."/>
        </authorList>
    </citation>
    <scope>NUCLEOTIDE SEQUENCE</scope>
    <source>
        <strain evidence="2">CCMP2084</strain>
    </source>
</reference>
<accession>A0A7S2U5U5</accession>
<dbReference type="InterPro" id="IPR036707">
    <property type="entry name" value="MinE_sf"/>
</dbReference>
<dbReference type="AlphaFoldDB" id="A0A7S2U5U5"/>
<dbReference type="EMBL" id="HBHQ01001412">
    <property type="protein sequence ID" value="CAD9809066.1"/>
    <property type="molecule type" value="Transcribed_RNA"/>
</dbReference>
<comment type="similarity">
    <text evidence="1">Belongs to the MinE family.</text>
</comment>
<organism evidence="2">
    <name type="scientific">Attheya septentrionalis</name>
    <dbReference type="NCBI Taxonomy" id="420275"/>
    <lineage>
        <taxon>Eukaryota</taxon>
        <taxon>Sar</taxon>
        <taxon>Stramenopiles</taxon>
        <taxon>Ochrophyta</taxon>
        <taxon>Bacillariophyta</taxon>
        <taxon>Coscinodiscophyceae</taxon>
        <taxon>Chaetocerotophycidae</taxon>
        <taxon>Chaetocerotales</taxon>
        <taxon>Attheyaceae</taxon>
        <taxon>Attheya</taxon>
    </lineage>
</organism>
<gene>
    <name evidence="2" type="ORF">ASEP1449_LOCUS888</name>
</gene>
<protein>
    <recommendedName>
        <fullName evidence="3">Cell division topological specificity factor MinE</fullName>
    </recommendedName>
</protein>
<dbReference type="GO" id="GO:0051301">
    <property type="term" value="P:cell division"/>
    <property type="evidence" value="ECO:0007669"/>
    <property type="project" value="InterPro"/>
</dbReference>
<dbReference type="SUPFAM" id="SSF55229">
    <property type="entry name" value="Cell division protein MinE topological specificity domain"/>
    <property type="match status" value="1"/>
</dbReference>
<dbReference type="Pfam" id="PF03776">
    <property type="entry name" value="MinE"/>
    <property type="match status" value="1"/>
</dbReference>
<evidence type="ECO:0008006" key="3">
    <source>
        <dbReference type="Google" id="ProtNLM"/>
    </source>
</evidence>